<dbReference type="InterPro" id="IPR000192">
    <property type="entry name" value="Aminotrans_V_dom"/>
</dbReference>
<dbReference type="eggNOG" id="COG1104">
    <property type="taxonomic scope" value="Bacteria"/>
</dbReference>
<dbReference type="EMBL" id="JH660636">
    <property type="protein sequence ID" value="EIM30760.1"/>
    <property type="molecule type" value="Genomic_DNA"/>
</dbReference>
<dbReference type="InterPro" id="IPR015424">
    <property type="entry name" value="PyrdxlP-dep_Trfase"/>
</dbReference>
<keyword evidence="1" id="KW-0663">Pyridoxal phosphate</keyword>
<evidence type="ECO:0000256" key="1">
    <source>
        <dbReference type="ARBA" id="ARBA00022898"/>
    </source>
</evidence>
<proteinExistence type="predicted"/>
<name>I4Z3G8_9HYPH</name>
<evidence type="ECO:0000313" key="4">
    <source>
        <dbReference type="Proteomes" id="UP000003947"/>
    </source>
</evidence>
<dbReference type="STRING" id="864069.MicloDRAFT_00006630"/>
<dbReference type="SUPFAM" id="SSF53383">
    <property type="entry name" value="PLP-dependent transferases"/>
    <property type="match status" value="1"/>
</dbReference>
<sequence length="59" mass="6452">MHGFGASVGEALKKARWQVQARIGAEFVHEIAFTSGGTESNSAAILSTLDYRRKKEMVL</sequence>
<dbReference type="Gene3D" id="3.40.640.10">
    <property type="entry name" value="Type I PLP-dependent aspartate aminotransferase-like (Major domain)"/>
    <property type="match status" value="1"/>
</dbReference>
<dbReference type="Proteomes" id="UP000003947">
    <property type="component" value="Unassembled WGS sequence"/>
</dbReference>
<reference evidence="3 4" key="1">
    <citation type="submission" date="2012-02" db="EMBL/GenBank/DDBJ databases">
        <title>Improved High-Quality Draft sequence of Microvirga sp. WSM3557.</title>
        <authorList>
            <consortium name="US DOE Joint Genome Institute"/>
            <person name="Lucas S."/>
            <person name="Han J."/>
            <person name="Lapidus A."/>
            <person name="Cheng J.-F."/>
            <person name="Goodwin L."/>
            <person name="Pitluck S."/>
            <person name="Peters L."/>
            <person name="Zhang X."/>
            <person name="Detter J.C."/>
            <person name="Han C."/>
            <person name="Tapia R."/>
            <person name="Land M."/>
            <person name="Hauser L."/>
            <person name="Kyrpides N."/>
            <person name="Ivanova N."/>
            <person name="Pagani I."/>
            <person name="Brau L."/>
            <person name="Yates R."/>
            <person name="O'Hara G."/>
            <person name="Rui T."/>
            <person name="Howieson J."/>
            <person name="Reeve W."/>
            <person name="Woyke T."/>
        </authorList>
    </citation>
    <scope>NUCLEOTIDE SEQUENCE [LARGE SCALE GENOMIC DNA]</scope>
    <source>
        <strain evidence="3 4">WSM3557</strain>
    </source>
</reference>
<protein>
    <submittedName>
        <fullName evidence="3">Cysteine desulfurase family protein</fullName>
    </submittedName>
</protein>
<dbReference type="Pfam" id="PF00266">
    <property type="entry name" value="Aminotran_5"/>
    <property type="match status" value="1"/>
</dbReference>
<gene>
    <name evidence="3" type="ORF">MicloDRAFT_00006630</name>
</gene>
<dbReference type="AlphaFoldDB" id="I4Z3G8"/>
<evidence type="ECO:0000313" key="3">
    <source>
        <dbReference type="EMBL" id="EIM30760.1"/>
    </source>
</evidence>
<organism evidence="3 4">
    <name type="scientific">Microvirga lotononidis</name>
    <dbReference type="NCBI Taxonomy" id="864069"/>
    <lineage>
        <taxon>Bacteria</taxon>
        <taxon>Pseudomonadati</taxon>
        <taxon>Pseudomonadota</taxon>
        <taxon>Alphaproteobacteria</taxon>
        <taxon>Hyphomicrobiales</taxon>
        <taxon>Methylobacteriaceae</taxon>
        <taxon>Microvirga</taxon>
    </lineage>
</organism>
<dbReference type="OrthoDB" id="9808002at2"/>
<dbReference type="HOGENOM" id="CLU_2955424_0_0_5"/>
<evidence type="ECO:0000259" key="2">
    <source>
        <dbReference type="Pfam" id="PF00266"/>
    </source>
</evidence>
<feature type="domain" description="Aminotransferase class V" evidence="2">
    <location>
        <begin position="1"/>
        <end position="57"/>
    </location>
</feature>
<accession>I4Z3G8</accession>
<dbReference type="InterPro" id="IPR015421">
    <property type="entry name" value="PyrdxlP-dep_Trfase_major"/>
</dbReference>
<keyword evidence="4" id="KW-1185">Reference proteome</keyword>